<comment type="caution">
    <text evidence="2">The sequence shown here is derived from an EMBL/GenBank/DDBJ whole genome shotgun (WGS) entry which is preliminary data.</text>
</comment>
<name>A0A1Q9CFB7_SYMMI</name>
<feature type="compositionally biased region" description="Low complexity" evidence="1">
    <location>
        <begin position="194"/>
        <end position="208"/>
    </location>
</feature>
<sequence>MRRSAQLFGTAEPASALTSTVALDSLPHPDRSNGPGHSPLLGLTPHQHGKLWVEDSCGSQLLQDGPVNLRGSLFNTSASAVLFEGQNQLHCTMPWVDIRCVVVAYTVGPHSHMTAEQHSHLEDAGHGSPSFFGSYGRRPKAMLLLPPLLRCMEAAGDVRFVAAIGSTGGELLDPATPNAAPSVFPAEAVTTLEGAATGNNGSSSSSQNGPPPPLPPTALEQGTTADPEGMLISVLDSEEQADFARAVAAGFEESVEGVDGSDFRFEEMD</sequence>
<protein>
    <submittedName>
        <fullName evidence="2">Uncharacterized protein</fullName>
    </submittedName>
</protein>
<dbReference type="Proteomes" id="UP000186817">
    <property type="component" value="Unassembled WGS sequence"/>
</dbReference>
<proteinExistence type="predicted"/>
<dbReference type="EMBL" id="LSRX01001264">
    <property type="protein sequence ID" value="OLP81615.1"/>
    <property type="molecule type" value="Genomic_DNA"/>
</dbReference>
<evidence type="ECO:0000313" key="3">
    <source>
        <dbReference type="Proteomes" id="UP000186817"/>
    </source>
</evidence>
<evidence type="ECO:0000256" key="1">
    <source>
        <dbReference type="SAM" id="MobiDB-lite"/>
    </source>
</evidence>
<dbReference type="OrthoDB" id="421910at2759"/>
<dbReference type="AlphaFoldDB" id="A0A1Q9CFB7"/>
<evidence type="ECO:0000313" key="2">
    <source>
        <dbReference type="EMBL" id="OLP81615.1"/>
    </source>
</evidence>
<accession>A0A1Q9CFB7</accession>
<gene>
    <name evidence="2" type="ORF">AK812_SmicGene37823</name>
</gene>
<keyword evidence="3" id="KW-1185">Reference proteome</keyword>
<reference evidence="2 3" key="1">
    <citation type="submission" date="2016-02" db="EMBL/GenBank/DDBJ databases">
        <title>Genome analysis of coral dinoflagellate symbionts highlights evolutionary adaptations to a symbiotic lifestyle.</title>
        <authorList>
            <person name="Aranda M."/>
            <person name="Li Y."/>
            <person name="Liew Y.J."/>
            <person name="Baumgarten S."/>
            <person name="Simakov O."/>
            <person name="Wilson M."/>
            <person name="Piel J."/>
            <person name="Ashoor H."/>
            <person name="Bougouffa S."/>
            <person name="Bajic V.B."/>
            <person name="Ryu T."/>
            <person name="Ravasi T."/>
            <person name="Bayer T."/>
            <person name="Micklem G."/>
            <person name="Kim H."/>
            <person name="Bhak J."/>
            <person name="Lajeunesse T.C."/>
            <person name="Voolstra C.R."/>
        </authorList>
    </citation>
    <scope>NUCLEOTIDE SEQUENCE [LARGE SCALE GENOMIC DNA]</scope>
    <source>
        <strain evidence="2 3">CCMP2467</strain>
    </source>
</reference>
<feature type="region of interest" description="Disordered" evidence="1">
    <location>
        <begin position="194"/>
        <end position="229"/>
    </location>
</feature>
<organism evidence="2 3">
    <name type="scientific">Symbiodinium microadriaticum</name>
    <name type="common">Dinoflagellate</name>
    <name type="synonym">Zooxanthella microadriatica</name>
    <dbReference type="NCBI Taxonomy" id="2951"/>
    <lineage>
        <taxon>Eukaryota</taxon>
        <taxon>Sar</taxon>
        <taxon>Alveolata</taxon>
        <taxon>Dinophyceae</taxon>
        <taxon>Suessiales</taxon>
        <taxon>Symbiodiniaceae</taxon>
        <taxon>Symbiodinium</taxon>
    </lineage>
</organism>